<organism evidence="1 2">
    <name type="scientific">Aerococcus viridans</name>
    <dbReference type="NCBI Taxonomy" id="1377"/>
    <lineage>
        <taxon>Bacteria</taxon>
        <taxon>Bacillati</taxon>
        <taxon>Bacillota</taxon>
        <taxon>Bacilli</taxon>
        <taxon>Lactobacillales</taxon>
        <taxon>Aerococcaceae</taxon>
        <taxon>Aerococcus</taxon>
    </lineage>
</organism>
<gene>
    <name evidence="1" type="ORF">CJ191_06725</name>
</gene>
<dbReference type="PANTHER" id="PTHR10000:SF25">
    <property type="entry name" value="PHOSPHATASE YKRA-RELATED"/>
    <property type="match status" value="1"/>
</dbReference>
<dbReference type="Gene3D" id="3.40.50.1000">
    <property type="entry name" value="HAD superfamily/HAD-like"/>
    <property type="match status" value="1"/>
</dbReference>
<reference evidence="1 2" key="1">
    <citation type="submission" date="2017-09" db="EMBL/GenBank/DDBJ databases">
        <title>Bacterial strain isolated from the female urinary microbiota.</title>
        <authorList>
            <person name="Thomas-White K."/>
            <person name="Kumar N."/>
            <person name="Forster S."/>
            <person name="Putonti C."/>
            <person name="Lawley T."/>
            <person name="Wolfe A.J."/>
        </authorList>
    </citation>
    <scope>NUCLEOTIDE SEQUENCE [LARGE SCALE GENOMIC DNA]</scope>
    <source>
        <strain evidence="1 2">UMB0240</strain>
    </source>
</reference>
<dbReference type="InterPro" id="IPR036412">
    <property type="entry name" value="HAD-like_sf"/>
</dbReference>
<dbReference type="Proteomes" id="UP000235701">
    <property type="component" value="Unassembled WGS sequence"/>
</dbReference>
<dbReference type="Gene3D" id="3.30.1240.10">
    <property type="match status" value="1"/>
</dbReference>
<dbReference type="AlphaFoldDB" id="A0A2N6UD02"/>
<dbReference type="SFLD" id="SFLDS00003">
    <property type="entry name" value="Haloacid_Dehalogenase"/>
    <property type="match status" value="1"/>
</dbReference>
<dbReference type="InterPro" id="IPR006379">
    <property type="entry name" value="HAD-SF_hydro_IIB"/>
</dbReference>
<evidence type="ECO:0000313" key="2">
    <source>
        <dbReference type="Proteomes" id="UP000235701"/>
    </source>
</evidence>
<dbReference type="GO" id="GO:0005829">
    <property type="term" value="C:cytosol"/>
    <property type="evidence" value="ECO:0007669"/>
    <property type="project" value="TreeGrafter"/>
</dbReference>
<dbReference type="NCBIfam" id="TIGR01484">
    <property type="entry name" value="HAD-SF-IIB"/>
    <property type="match status" value="1"/>
</dbReference>
<keyword evidence="2" id="KW-1185">Reference proteome</keyword>
<dbReference type="InterPro" id="IPR023214">
    <property type="entry name" value="HAD_sf"/>
</dbReference>
<dbReference type="GO" id="GO:0000287">
    <property type="term" value="F:magnesium ion binding"/>
    <property type="evidence" value="ECO:0007669"/>
    <property type="project" value="TreeGrafter"/>
</dbReference>
<sequence length="278" mass="31188">MTSKYIFLDVDGTLVSYENILPDSAVEAIHQAQANGHKVFTVTGRSKAEMYKEILDIGFDGYVGGNGNYIEVDGEIIYHKHLTGEETRRIVDWLLKLNLEFYLEANSGLYGSSGFRERGRQTVQDYVAYKGNHNPNDVSVESTFPEMLFDQDLYRDDINKISFILESYQDYLDAREEFPDYQVGTWGGHGEHALFGDVALANITKETAIKDLLAYENIDAKDTFAFGDAKIDIPMFNICETGVAMGNGGDEIKAAADYITDAVEDDGLYNAFKHFNLI</sequence>
<dbReference type="PROSITE" id="PS01228">
    <property type="entry name" value="COF_1"/>
    <property type="match status" value="1"/>
</dbReference>
<dbReference type="GO" id="GO:0016791">
    <property type="term" value="F:phosphatase activity"/>
    <property type="evidence" value="ECO:0007669"/>
    <property type="project" value="TreeGrafter"/>
</dbReference>
<protein>
    <submittedName>
        <fullName evidence="1">Cof-type HAD-IIB family hydrolase</fullName>
    </submittedName>
</protein>
<dbReference type="EMBL" id="PNHQ01000015">
    <property type="protein sequence ID" value="PMC79442.1"/>
    <property type="molecule type" value="Genomic_DNA"/>
</dbReference>
<dbReference type="Pfam" id="PF08282">
    <property type="entry name" value="Hydrolase_3"/>
    <property type="match status" value="1"/>
</dbReference>
<dbReference type="NCBIfam" id="TIGR00099">
    <property type="entry name" value="Cof-subfamily"/>
    <property type="match status" value="1"/>
</dbReference>
<dbReference type="InterPro" id="IPR000150">
    <property type="entry name" value="Cof"/>
</dbReference>
<proteinExistence type="predicted"/>
<dbReference type="SUPFAM" id="SSF56784">
    <property type="entry name" value="HAD-like"/>
    <property type="match status" value="1"/>
</dbReference>
<keyword evidence="1" id="KW-0378">Hydrolase</keyword>
<dbReference type="PANTHER" id="PTHR10000">
    <property type="entry name" value="PHOSPHOSERINE PHOSPHATASE"/>
    <property type="match status" value="1"/>
</dbReference>
<comment type="caution">
    <text evidence="1">The sequence shown here is derived from an EMBL/GenBank/DDBJ whole genome shotgun (WGS) entry which is preliminary data.</text>
</comment>
<name>A0A2N6UD02_9LACT</name>
<dbReference type="RefSeq" id="WP_102199365.1">
    <property type="nucleotide sequence ID" value="NZ_PNHQ01000015.1"/>
</dbReference>
<accession>A0A2N6UD02</accession>
<dbReference type="SFLD" id="SFLDG01140">
    <property type="entry name" value="C2.B:_Phosphomannomutase_and_P"/>
    <property type="match status" value="1"/>
</dbReference>
<dbReference type="OrthoDB" id="9810101at2"/>
<evidence type="ECO:0000313" key="1">
    <source>
        <dbReference type="EMBL" id="PMC79442.1"/>
    </source>
</evidence>